<feature type="domain" description="UBP-type" evidence="1">
    <location>
        <begin position="4"/>
        <end position="97"/>
    </location>
</feature>
<organism evidence="2 3">
    <name type="scientific">Actinoplanes auranticolor</name>
    <dbReference type="NCBI Taxonomy" id="47988"/>
    <lineage>
        <taxon>Bacteria</taxon>
        <taxon>Bacillati</taxon>
        <taxon>Actinomycetota</taxon>
        <taxon>Actinomycetes</taxon>
        <taxon>Micromonosporales</taxon>
        <taxon>Micromonosporaceae</taxon>
        <taxon>Actinoplanes</taxon>
    </lineage>
</organism>
<dbReference type="Gene3D" id="3.30.40.10">
    <property type="entry name" value="Zinc/RING finger domain, C3HC4 (zinc finger)"/>
    <property type="match status" value="1"/>
</dbReference>
<name>A0A919SI18_9ACTN</name>
<keyword evidence="3" id="KW-1185">Reference proteome</keyword>
<comment type="caution">
    <text evidence="2">The sequence shown here is derived from an EMBL/GenBank/DDBJ whole genome shotgun (WGS) entry which is preliminary data.</text>
</comment>
<dbReference type="PROSITE" id="PS50271">
    <property type="entry name" value="ZF_UBP"/>
    <property type="match status" value="1"/>
</dbReference>
<dbReference type="Pfam" id="PF02148">
    <property type="entry name" value="zf-UBP"/>
    <property type="match status" value="1"/>
</dbReference>
<gene>
    <name evidence="2" type="ORF">Aau02nite_50710</name>
</gene>
<dbReference type="AlphaFoldDB" id="A0A919SI18"/>
<evidence type="ECO:0000313" key="3">
    <source>
        <dbReference type="Proteomes" id="UP000681340"/>
    </source>
</evidence>
<dbReference type="InterPro" id="IPR013083">
    <property type="entry name" value="Znf_RING/FYVE/PHD"/>
</dbReference>
<dbReference type="RefSeq" id="WP_212991027.1">
    <property type="nucleotide sequence ID" value="NZ_BAABEA010000005.1"/>
</dbReference>
<dbReference type="GO" id="GO:0008270">
    <property type="term" value="F:zinc ion binding"/>
    <property type="evidence" value="ECO:0007669"/>
    <property type="project" value="InterPro"/>
</dbReference>
<reference evidence="2" key="1">
    <citation type="submission" date="2021-03" db="EMBL/GenBank/DDBJ databases">
        <title>Whole genome shotgun sequence of Actinoplanes auranticolor NBRC 12245.</title>
        <authorList>
            <person name="Komaki H."/>
            <person name="Tamura T."/>
        </authorList>
    </citation>
    <scope>NUCLEOTIDE SEQUENCE</scope>
    <source>
        <strain evidence="2">NBRC 12245</strain>
    </source>
</reference>
<dbReference type="SUPFAM" id="SSF57850">
    <property type="entry name" value="RING/U-box"/>
    <property type="match status" value="1"/>
</dbReference>
<sequence>MTKPACTHLDQVQDVQPSGGGCVECLAEGGRWVHLRVCMTCGHVGCCDSSPGKHATAHFHATGNPIVQSYEPGENWWWCYQDNVAFEVADAPSFTHP</sequence>
<protein>
    <recommendedName>
        <fullName evidence="1">UBP-type domain-containing protein</fullName>
    </recommendedName>
</protein>
<dbReference type="InterPro" id="IPR001607">
    <property type="entry name" value="Znf_UBP"/>
</dbReference>
<dbReference type="Proteomes" id="UP000681340">
    <property type="component" value="Unassembled WGS sequence"/>
</dbReference>
<evidence type="ECO:0000259" key="1">
    <source>
        <dbReference type="PROSITE" id="PS50271"/>
    </source>
</evidence>
<evidence type="ECO:0000313" key="2">
    <source>
        <dbReference type="EMBL" id="GIM72376.1"/>
    </source>
</evidence>
<proteinExistence type="predicted"/>
<dbReference type="EMBL" id="BOQL01000041">
    <property type="protein sequence ID" value="GIM72376.1"/>
    <property type="molecule type" value="Genomic_DNA"/>
</dbReference>
<accession>A0A919SI18</accession>